<gene>
    <name evidence="2" type="ORF">M421DRAFT_61261</name>
</gene>
<dbReference type="InterPro" id="IPR012677">
    <property type="entry name" value="Nucleotide-bd_a/b_plait_sf"/>
</dbReference>
<dbReference type="PANTHER" id="PTHR10300:SF14">
    <property type="entry name" value="PROTEIN SARAH"/>
    <property type="match status" value="1"/>
</dbReference>
<dbReference type="Gene3D" id="3.30.70.330">
    <property type="match status" value="1"/>
</dbReference>
<dbReference type="GO" id="GO:0005737">
    <property type="term" value="C:cytoplasm"/>
    <property type="evidence" value="ECO:0007669"/>
    <property type="project" value="TreeGrafter"/>
</dbReference>
<dbReference type="InterPro" id="IPR035979">
    <property type="entry name" value="RBD_domain_sf"/>
</dbReference>
<dbReference type="GO" id="GO:0008597">
    <property type="term" value="F:calcium-dependent protein serine/threonine phosphatase regulator activity"/>
    <property type="evidence" value="ECO:0007669"/>
    <property type="project" value="TreeGrafter"/>
</dbReference>
<dbReference type="InterPro" id="IPR006931">
    <property type="entry name" value="Calcipressin"/>
</dbReference>
<sequence>MQVSIPSPSRSRASSGSKSPLFLDLSDLPPLVEPSPPSNTLIITNLLAPEIFQPATLTEIRQTIDTHAKVHTWAPLKSFKRIVVSFFSESDAITIRQTLDGEAIMGYRMRVYFGINTPMNPSDQHLPLPKSDKLFFISPPPSPPMGWEMRNEDAPNTLVHPEDLAEALAKLHARPNYDAYSPVSDGASPSMSRRRTGSTVVVYHPEDHGDSPQLPAISVEDTTEMSELPGMPEMPEMPSPDTMEGVEGAIASEKALGRNVSTARPPVELMH</sequence>
<name>A0A6A5RLD9_9PLEO</name>
<dbReference type="GO" id="GO:0003676">
    <property type="term" value="F:nucleic acid binding"/>
    <property type="evidence" value="ECO:0007669"/>
    <property type="project" value="InterPro"/>
</dbReference>
<comment type="similarity">
    <text evidence="1">Belongs to the RCAN family.</text>
</comment>
<reference evidence="2" key="1">
    <citation type="journal article" date="2020" name="Stud. Mycol.">
        <title>101 Dothideomycetes genomes: a test case for predicting lifestyles and emergence of pathogens.</title>
        <authorList>
            <person name="Haridas S."/>
            <person name="Albert R."/>
            <person name="Binder M."/>
            <person name="Bloem J."/>
            <person name="Labutti K."/>
            <person name="Salamov A."/>
            <person name="Andreopoulos B."/>
            <person name="Baker S."/>
            <person name="Barry K."/>
            <person name="Bills G."/>
            <person name="Bluhm B."/>
            <person name="Cannon C."/>
            <person name="Castanera R."/>
            <person name="Culley D."/>
            <person name="Daum C."/>
            <person name="Ezra D."/>
            <person name="Gonzalez J."/>
            <person name="Henrissat B."/>
            <person name="Kuo A."/>
            <person name="Liang C."/>
            <person name="Lipzen A."/>
            <person name="Lutzoni F."/>
            <person name="Magnuson J."/>
            <person name="Mondo S."/>
            <person name="Nolan M."/>
            <person name="Ohm R."/>
            <person name="Pangilinan J."/>
            <person name="Park H.-J."/>
            <person name="Ramirez L."/>
            <person name="Alfaro M."/>
            <person name="Sun H."/>
            <person name="Tritt A."/>
            <person name="Yoshinaga Y."/>
            <person name="Zwiers L.-H."/>
            <person name="Turgeon B."/>
            <person name="Goodwin S."/>
            <person name="Spatafora J."/>
            <person name="Crous P."/>
            <person name="Grigoriev I."/>
        </authorList>
    </citation>
    <scope>NUCLEOTIDE SEQUENCE</scope>
    <source>
        <strain evidence="2">CBS 183.55</strain>
    </source>
</reference>
<dbReference type="AlphaFoldDB" id="A0A6A5RLD9"/>
<dbReference type="OrthoDB" id="17212at2759"/>
<dbReference type="GO" id="GO:0019722">
    <property type="term" value="P:calcium-mediated signaling"/>
    <property type="evidence" value="ECO:0007669"/>
    <property type="project" value="InterPro"/>
</dbReference>
<keyword evidence="3" id="KW-1185">Reference proteome</keyword>
<dbReference type="GeneID" id="54353532"/>
<organism evidence="2 3">
    <name type="scientific">Didymella exigua CBS 183.55</name>
    <dbReference type="NCBI Taxonomy" id="1150837"/>
    <lineage>
        <taxon>Eukaryota</taxon>
        <taxon>Fungi</taxon>
        <taxon>Dikarya</taxon>
        <taxon>Ascomycota</taxon>
        <taxon>Pezizomycotina</taxon>
        <taxon>Dothideomycetes</taxon>
        <taxon>Pleosporomycetidae</taxon>
        <taxon>Pleosporales</taxon>
        <taxon>Pleosporineae</taxon>
        <taxon>Didymellaceae</taxon>
        <taxon>Didymella</taxon>
    </lineage>
</organism>
<evidence type="ECO:0000313" key="3">
    <source>
        <dbReference type="Proteomes" id="UP000800082"/>
    </source>
</evidence>
<dbReference type="PANTHER" id="PTHR10300">
    <property type="entry name" value="CALCIPRESSIN"/>
    <property type="match status" value="1"/>
</dbReference>
<dbReference type="GO" id="GO:0005634">
    <property type="term" value="C:nucleus"/>
    <property type="evidence" value="ECO:0007669"/>
    <property type="project" value="TreeGrafter"/>
</dbReference>
<dbReference type="Pfam" id="PF04847">
    <property type="entry name" value="Calcipressin"/>
    <property type="match status" value="1"/>
</dbReference>
<dbReference type="EMBL" id="ML978966">
    <property type="protein sequence ID" value="KAF1929235.1"/>
    <property type="molecule type" value="Genomic_DNA"/>
</dbReference>
<dbReference type="Proteomes" id="UP000800082">
    <property type="component" value="Unassembled WGS sequence"/>
</dbReference>
<dbReference type="CDD" id="cd12434">
    <property type="entry name" value="RRM_RCAN_like"/>
    <property type="match status" value="1"/>
</dbReference>
<accession>A0A6A5RLD9</accession>
<dbReference type="SUPFAM" id="SSF54928">
    <property type="entry name" value="RNA-binding domain, RBD"/>
    <property type="match status" value="1"/>
</dbReference>
<evidence type="ECO:0000313" key="2">
    <source>
        <dbReference type="EMBL" id="KAF1929235.1"/>
    </source>
</evidence>
<proteinExistence type="inferred from homology"/>
<protein>
    <submittedName>
        <fullName evidence="2">Calcipressin</fullName>
    </submittedName>
</protein>
<dbReference type="RefSeq" id="XP_033449483.1">
    <property type="nucleotide sequence ID" value="XM_033595865.1"/>
</dbReference>
<dbReference type="FunFam" id="3.30.70.330:FF:000503">
    <property type="entry name" value="Calcineurin binding protein, putative"/>
    <property type="match status" value="1"/>
</dbReference>
<evidence type="ECO:0000256" key="1">
    <source>
        <dbReference type="ARBA" id="ARBA00008209"/>
    </source>
</evidence>